<feature type="domain" description="Replicative helicase loading/DNA remodeling protein DnaB N-terminal winged helix" evidence="1">
    <location>
        <begin position="26"/>
        <end position="145"/>
    </location>
</feature>
<gene>
    <name evidence="2" type="ORF">Q757_09000</name>
</gene>
<sequence length="150" mass="17400">VGSRKNNFRKTLAAMNQRPKQLNAFSPYTITKNDFDLSDLRNLKTMYLPLIGSDAFSLYIELAFSEQEALISDLLDDLNFSISIFDIARKKLEAVGLLDTYLQPEQLFLHLKRPLSFREFFKDDLLTSFLYGILDQDKFSKLIKKFSAEK</sequence>
<dbReference type="InterPro" id="IPR058660">
    <property type="entry name" value="WHD_DnaB"/>
</dbReference>
<dbReference type="Pfam" id="PF25888">
    <property type="entry name" value="WHD_DnaB"/>
    <property type="match status" value="1"/>
</dbReference>
<accession>A0ABR4XNZ3</accession>
<dbReference type="EMBL" id="AXCV01000529">
    <property type="protein sequence ID" value="KGO22584.1"/>
    <property type="molecule type" value="Genomic_DNA"/>
</dbReference>
<keyword evidence="3" id="KW-1185">Reference proteome</keyword>
<reference evidence="2 3" key="1">
    <citation type="journal article" date="2014" name="Antonie Van Leeuwenhoek">
        <title>Oenococcus alcoholitolerans sp. nov., a lactic acid bacteria isolated from cachaca and ethanol fermentation processes.</title>
        <authorList>
            <person name="Badotti F."/>
            <person name="Moreira A.P."/>
            <person name="Tonon L.A."/>
            <person name="de Lucena B.T."/>
            <person name="Gomes Fde C."/>
            <person name="Kruger R."/>
            <person name="Thompson C.C."/>
            <person name="de Morais M.A.Jr."/>
            <person name="Rosa C.A."/>
            <person name="Thompson F.L."/>
        </authorList>
    </citation>
    <scope>NUCLEOTIDE SEQUENCE [LARGE SCALE GENOMIC DNA]</scope>
    <source>
        <strain evidence="2 3">UFRJ-M7.2.18</strain>
    </source>
</reference>
<protein>
    <recommendedName>
        <fullName evidence="1">Replicative helicase loading/DNA remodeling protein DnaB N-terminal winged helix domain-containing protein</fullName>
    </recommendedName>
</protein>
<feature type="non-terminal residue" evidence="2">
    <location>
        <position position="1"/>
    </location>
</feature>
<dbReference type="Proteomes" id="UP000030023">
    <property type="component" value="Unassembled WGS sequence"/>
</dbReference>
<evidence type="ECO:0000313" key="2">
    <source>
        <dbReference type="EMBL" id="KGO22584.1"/>
    </source>
</evidence>
<organism evidence="2 3">
    <name type="scientific">Oenococcus alcoholitolerans</name>
    <dbReference type="NCBI Taxonomy" id="931074"/>
    <lineage>
        <taxon>Bacteria</taxon>
        <taxon>Bacillati</taxon>
        <taxon>Bacillota</taxon>
        <taxon>Bacilli</taxon>
        <taxon>Lactobacillales</taxon>
        <taxon>Lactobacillaceae</taxon>
        <taxon>Oenococcus</taxon>
    </lineage>
</organism>
<comment type="caution">
    <text evidence="2">The sequence shown here is derived from an EMBL/GenBank/DDBJ whole genome shotgun (WGS) entry which is preliminary data.</text>
</comment>
<evidence type="ECO:0000313" key="3">
    <source>
        <dbReference type="Proteomes" id="UP000030023"/>
    </source>
</evidence>
<name>A0ABR4XNZ3_9LACO</name>
<evidence type="ECO:0000259" key="1">
    <source>
        <dbReference type="Pfam" id="PF25888"/>
    </source>
</evidence>
<proteinExistence type="predicted"/>